<accession>A0A1X7T5V3</accession>
<protein>
    <submittedName>
        <fullName evidence="1">Uncharacterized protein</fullName>
    </submittedName>
</protein>
<name>A0A1X7T5V3_AMPQE</name>
<sequence>MIHSHHCTKTWAKNPAYIKNG</sequence>
<dbReference type="AlphaFoldDB" id="A0A1X7T5V3"/>
<reference evidence="1" key="1">
    <citation type="submission" date="2017-05" db="UniProtKB">
        <authorList>
            <consortium name="EnsemblMetazoa"/>
        </authorList>
    </citation>
    <scope>IDENTIFICATION</scope>
</reference>
<proteinExistence type="predicted"/>
<dbReference type="EnsemblMetazoa" id="Aqu2.1.09760_001">
    <property type="protein sequence ID" value="Aqu2.1.09760_001"/>
    <property type="gene ID" value="Aqu2.1.09760"/>
</dbReference>
<dbReference type="InParanoid" id="A0A1X7T5V3"/>
<evidence type="ECO:0000313" key="1">
    <source>
        <dbReference type="EnsemblMetazoa" id="Aqu2.1.09760_001"/>
    </source>
</evidence>
<organism evidence="1">
    <name type="scientific">Amphimedon queenslandica</name>
    <name type="common">Sponge</name>
    <dbReference type="NCBI Taxonomy" id="400682"/>
    <lineage>
        <taxon>Eukaryota</taxon>
        <taxon>Metazoa</taxon>
        <taxon>Porifera</taxon>
        <taxon>Demospongiae</taxon>
        <taxon>Heteroscleromorpha</taxon>
        <taxon>Haplosclerida</taxon>
        <taxon>Niphatidae</taxon>
        <taxon>Amphimedon</taxon>
    </lineage>
</organism>